<reference evidence="3" key="1">
    <citation type="journal article" date="2019" name="Int. J. Syst. Evol. Microbiol.">
        <title>The Global Catalogue of Microorganisms (GCM) 10K type strain sequencing project: providing services to taxonomists for standard genome sequencing and annotation.</title>
        <authorList>
            <consortium name="The Broad Institute Genomics Platform"/>
            <consortium name="The Broad Institute Genome Sequencing Center for Infectious Disease"/>
            <person name="Wu L."/>
            <person name="Ma J."/>
        </authorList>
    </citation>
    <scope>NUCLEOTIDE SEQUENCE [LARGE SCALE GENOMIC DNA]</scope>
    <source>
        <strain evidence="3">CGMCC 1.15643</strain>
    </source>
</reference>
<evidence type="ECO:0000313" key="3">
    <source>
        <dbReference type="Proteomes" id="UP001595976"/>
    </source>
</evidence>
<accession>A0ABW0F8E7</accession>
<organism evidence="2 3">
    <name type="scientific">Bosea minatitlanensis</name>
    <dbReference type="NCBI Taxonomy" id="128782"/>
    <lineage>
        <taxon>Bacteria</taxon>
        <taxon>Pseudomonadati</taxon>
        <taxon>Pseudomonadota</taxon>
        <taxon>Alphaproteobacteria</taxon>
        <taxon>Hyphomicrobiales</taxon>
        <taxon>Boseaceae</taxon>
        <taxon>Bosea</taxon>
    </lineage>
</organism>
<evidence type="ECO:0008006" key="4">
    <source>
        <dbReference type="Google" id="ProtNLM"/>
    </source>
</evidence>
<sequence>MASCLRQLRREAVHRDAPARETDRALLRPATLILGLTVALFLVLLLVRALAGLLAAV</sequence>
<dbReference type="RefSeq" id="WP_260349285.1">
    <property type="nucleotide sequence ID" value="NZ_JAOAOS010000010.1"/>
</dbReference>
<name>A0ABW0F8E7_9HYPH</name>
<proteinExistence type="predicted"/>
<feature type="transmembrane region" description="Helical" evidence="1">
    <location>
        <begin position="30"/>
        <end position="56"/>
    </location>
</feature>
<dbReference type="Proteomes" id="UP001595976">
    <property type="component" value="Unassembled WGS sequence"/>
</dbReference>
<keyword evidence="1" id="KW-1133">Transmembrane helix</keyword>
<evidence type="ECO:0000256" key="1">
    <source>
        <dbReference type="SAM" id="Phobius"/>
    </source>
</evidence>
<evidence type="ECO:0000313" key="2">
    <source>
        <dbReference type="EMBL" id="MFC5295203.1"/>
    </source>
</evidence>
<gene>
    <name evidence="2" type="ORF">ACFPK2_19600</name>
</gene>
<protein>
    <recommendedName>
        <fullName evidence="4">DUF2970 domain-containing protein</fullName>
    </recommendedName>
</protein>
<keyword evidence="3" id="KW-1185">Reference proteome</keyword>
<dbReference type="EMBL" id="JBHSLI010000009">
    <property type="protein sequence ID" value="MFC5295203.1"/>
    <property type="molecule type" value="Genomic_DNA"/>
</dbReference>
<comment type="caution">
    <text evidence="2">The sequence shown here is derived from an EMBL/GenBank/DDBJ whole genome shotgun (WGS) entry which is preliminary data.</text>
</comment>
<keyword evidence="1" id="KW-0812">Transmembrane</keyword>
<keyword evidence="1" id="KW-0472">Membrane</keyword>